<feature type="compositionally biased region" description="Polar residues" evidence="7">
    <location>
        <begin position="395"/>
        <end position="413"/>
    </location>
</feature>
<evidence type="ECO:0000256" key="4">
    <source>
        <dbReference type="ARBA" id="ARBA00023242"/>
    </source>
</evidence>
<reference evidence="10" key="1">
    <citation type="journal article" date="2015" name="BMC Genomics">
        <title>Draft genome of a commonly misdiagnosed multidrug resistant pathogen Candida auris.</title>
        <authorList>
            <person name="Chatterjee S."/>
            <person name="Alampalli S.V."/>
            <person name="Nageshan R.K."/>
            <person name="Chettiar S.T."/>
            <person name="Joshi S."/>
            <person name="Tatu U.S."/>
        </authorList>
    </citation>
    <scope>NUCLEOTIDE SEQUENCE [LARGE SCALE GENOMIC DNA]</scope>
    <source>
        <strain evidence="10">6684</strain>
    </source>
</reference>
<gene>
    <name evidence="9" type="ORF">QG37_04601</name>
</gene>
<dbReference type="VEuPathDB" id="FungiDB:CJI97_004397"/>
<sequence length="551" mass="61792">MAEESSNKRTRASGEVLEYLLREFDKNQNPTPDQRKEISERTNMSEKAVRIWFQNRRAKLRKFERMGKPIKGQNGVSKNNAALSTFSTNLSSSIHSSRSNSYSSMSALHMQSISAVEVNEKYCFIDCSSLSVGSWQRIKSGSHDVKLQQLLVNLAPFTLNGVMKNVDLMVILSRKNEEINYFFLAISNNSRILFRIFYPISSVLQCSLLDNNINKENNELRLSLARKPRFSVFFFDSVNSNLNQWSICDDFSEGQQVSGAYYAPGGTSTPHVLVGPKHALLYLKSFIAEHNLIHHLQAALQNYSNPSDVSLQHDPAMTSDYQLAALSSNQYLLEDRSEVHGDLQIKHESWNSLAHNENELTTHETRPPFEAHPLFQHLAHQSNQHDDSILTTTPDFFSAVQSPGSNVVSASTNNDDDGSSGLLPSPSNHMNTNGNGSRGRLQDESDTHGSSGSEGQQKTSKYPQPSKILEDYRTQSQHQPSFDDHHHNAHGHEAQTDNLYDFDINLAGHNDDFQPNDLLVHSPELSNHETPGASTTAANPVDTFIDYNSHY</sequence>
<dbReference type="Gene3D" id="1.10.10.60">
    <property type="entry name" value="Homeodomain-like"/>
    <property type="match status" value="1"/>
</dbReference>
<dbReference type="InterPro" id="IPR051000">
    <property type="entry name" value="Homeobox_DNA-bind_prot"/>
</dbReference>
<evidence type="ECO:0000256" key="5">
    <source>
        <dbReference type="PROSITE-ProRule" id="PRU00108"/>
    </source>
</evidence>
<dbReference type="PANTHER" id="PTHR24324:SF5">
    <property type="entry name" value="HEMATOPOIETICALLY-EXPRESSED HOMEOBOX PROTEIN HHEX"/>
    <property type="match status" value="1"/>
</dbReference>
<feature type="region of interest" description="Disordered" evidence="7">
    <location>
        <begin position="395"/>
        <end position="464"/>
    </location>
</feature>
<evidence type="ECO:0000256" key="1">
    <source>
        <dbReference type="ARBA" id="ARBA00004123"/>
    </source>
</evidence>
<dbReference type="Proteomes" id="UP000037122">
    <property type="component" value="Unassembled WGS sequence"/>
</dbReference>
<dbReference type="VEuPathDB" id="FungiDB:CJI96_0005358"/>
<keyword evidence="2 5" id="KW-0238">DNA-binding</keyword>
<feature type="domain" description="Homeobox" evidence="8">
    <location>
        <begin position="3"/>
        <end position="63"/>
    </location>
</feature>
<evidence type="ECO:0000256" key="6">
    <source>
        <dbReference type="RuleBase" id="RU000682"/>
    </source>
</evidence>
<proteinExistence type="predicted"/>
<evidence type="ECO:0000256" key="3">
    <source>
        <dbReference type="ARBA" id="ARBA00023155"/>
    </source>
</evidence>
<dbReference type="Pfam" id="PF00046">
    <property type="entry name" value="Homeodomain"/>
    <property type="match status" value="1"/>
</dbReference>
<dbReference type="InterPro" id="IPR017970">
    <property type="entry name" value="Homeobox_CS"/>
</dbReference>
<feature type="region of interest" description="Disordered" evidence="7">
    <location>
        <begin position="21"/>
        <end position="41"/>
    </location>
</feature>
<evidence type="ECO:0000256" key="7">
    <source>
        <dbReference type="SAM" id="MobiDB-lite"/>
    </source>
</evidence>
<evidence type="ECO:0000313" key="9">
    <source>
        <dbReference type="EMBL" id="KND98696.1"/>
    </source>
</evidence>
<dbReference type="GO" id="GO:0000978">
    <property type="term" value="F:RNA polymerase II cis-regulatory region sequence-specific DNA binding"/>
    <property type="evidence" value="ECO:0007669"/>
    <property type="project" value="TreeGrafter"/>
</dbReference>
<name>A0A0L0NWX3_CANAR</name>
<dbReference type="AlphaFoldDB" id="A0A0L0NWX3"/>
<evidence type="ECO:0000313" key="10">
    <source>
        <dbReference type="Proteomes" id="UP000037122"/>
    </source>
</evidence>
<comment type="subcellular location">
    <subcellularLocation>
        <location evidence="1 5 6">Nucleus</location>
    </subcellularLocation>
</comment>
<keyword evidence="4 5" id="KW-0539">Nucleus</keyword>
<evidence type="ECO:0000256" key="2">
    <source>
        <dbReference type="ARBA" id="ARBA00023125"/>
    </source>
</evidence>
<feature type="DNA-binding region" description="Homeobox" evidence="5">
    <location>
        <begin position="5"/>
        <end position="64"/>
    </location>
</feature>
<dbReference type="PROSITE" id="PS50071">
    <property type="entry name" value="HOMEOBOX_2"/>
    <property type="match status" value="1"/>
</dbReference>
<dbReference type="VEuPathDB" id="FungiDB:CJJ07_002498"/>
<dbReference type="SMART" id="SM00389">
    <property type="entry name" value="HOX"/>
    <property type="match status" value="1"/>
</dbReference>
<dbReference type="VEuPathDB" id="FungiDB:B9J08_004334"/>
<keyword evidence="3 5" id="KW-0371">Homeobox</keyword>
<dbReference type="GO" id="GO:0030154">
    <property type="term" value="P:cell differentiation"/>
    <property type="evidence" value="ECO:0007669"/>
    <property type="project" value="TreeGrafter"/>
</dbReference>
<dbReference type="SUPFAM" id="SSF46689">
    <property type="entry name" value="Homeodomain-like"/>
    <property type="match status" value="1"/>
</dbReference>
<dbReference type="CDD" id="cd00086">
    <property type="entry name" value="homeodomain"/>
    <property type="match status" value="1"/>
</dbReference>
<dbReference type="PANTHER" id="PTHR24324">
    <property type="entry name" value="HOMEOBOX PROTEIN HHEX"/>
    <property type="match status" value="1"/>
</dbReference>
<comment type="caution">
    <text evidence="9">The sequence shown here is derived from an EMBL/GenBank/DDBJ whole genome shotgun (WGS) entry which is preliminary data.</text>
</comment>
<dbReference type="EMBL" id="LGST01000031">
    <property type="protein sequence ID" value="KND98696.1"/>
    <property type="molecule type" value="Genomic_DNA"/>
</dbReference>
<dbReference type="VEuPathDB" id="FungiDB:QG37_04601"/>
<protein>
    <recommendedName>
        <fullName evidence="8">Homeobox domain-containing protein</fullName>
    </recommendedName>
</protein>
<accession>A0A0L0NWX3</accession>
<dbReference type="VEuPathDB" id="FungiDB:CJJ09_005083"/>
<dbReference type="GO" id="GO:0005634">
    <property type="term" value="C:nucleus"/>
    <property type="evidence" value="ECO:0007669"/>
    <property type="project" value="UniProtKB-SubCell"/>
</dbReference>
<dbReference type="GO" id="GO:0000981">
    <property type="term" value="F:DNA-binding transcription factor activity, RNA polymerase II-specific"/>
    <property type="evidence" value="ECO:0007669"/>
    <property type="project" value="InterPro"/>
</dbReference>
<evidence type="ECO:0000259" key="8">
    <source>
        <dbReference type="PROSITE" id="PS50071"/>
    </source>
</evidence>
<dbReference type="PROSITE" id="PS00027">
    <property type="entry name" value="HOMEOBOX_1"/>
    <property type="match status" value="1"/>
</dbReference>
<dbReference type="InterPro" id="IPR001356">
    <property type="entry name" value="HD"/>
</dbReference>
<organism evidence="9 10">
    <name type="scientific">Candidozyma auris</name>
    <name type="common">Yeast</name>
    <name type="synonym">Candida auris</name>
    <dbReference type="NCBI Taxonomy" id="498019"/>
    <lineage>
        <taxon>Eukaryota</taxon>
        <taxon>Fungi</taxon>
        <taxon>Dikarya</taxon>
        <taxon>Ascomycota</taxon>
        <taxon>Saccharomycotina</taxon>
        <taxon>Pichiomycetes</taxon>
        <taxon>Metschnikowiaceae</taxon>
        <taxon>Candidozyma</taxon>
    </lineage>
</organism>
<feature type="compositionally biased region" description="Polar residues" evidence="7">
    <location>
        <begin position="425"/>
        <end position="435"/>
    </location>
</feature>
<dbReference type="InterPro" id="IPR009057">
    <property type="entry name" value="Homeodomain-like_sf"/>
</dbReference>
<feature type="compositionally biased region" description="Polar residues" evidence="7">
    <location>
        <begin position="448"/>
        <end position="463"/>
    </location>
</feature>